<keyword evidence="5" id="KW-0479">Metal-binding</keyword>
<feature type="transmembrane region" description="Helical" evidence="6">
    <location>
        <begin position="266"/>
        <end position="288"/>
    </location>
</feature>
<feature type="transmembrane region" description="Helical" evidence="6">
    <location>
        <begin position="178"/>
        <end position="199"/>
    </location>
</feature>
<feature type="binding site" evidence="5">
    <location>
        <position position="132"/>
    </location>
    <ligand>
        <name>Zn(2+)</name>
        <dbReference type="ChEBI" id="CHEBI:29105"/>
    </ligand>
</feature>
<name>A0A7S3NJT5_9STRA</name>
<proteinExistence type="predicted"/>
<keyword evidence="3 6" id="KW-1133">Transmembrane helix</keyword>
<evidence type="ECO:0000313" key="7">
    <source>
        <dbReference type="EMBL" id="CAE0364958.1"/>
    </source>
</evidence>
<organism evidence="7">
    <name type="scientific">Aureoumbra lagunensis</name>
    <dbReference type="NCBI Taxonomy" id="44058"/>
    <lineage>
        <taxon>Eukaryota</taxon>
        <taxon>Sar</taxon>
        <taxon>Stramenopiles</taxon>
        <taxon>Ochrophyta</taxon>
        <taxon>Pelagophyceae</taxon>
        <taxon>Pelagomonadales</taxon>
        <taxon>Aureoumbra</taxon>
    </lineage>
</organism>
<sequence>MRIQSRRRWSPRSTLREPAPLNILYSKGICESYELPNWYQGYRYVRGGYRVGYCQCDCIRSLAAIHNETCNIWSHLLGALLFAGRGILTIGHLLYFFSMSQDLRNILWADEIAALAFILSAALMFSLSAGYHTMHPVSPELCIFWRKLDFVGIAFMITGSVVCGIWLGFKCEPLGIRLFWLVAFILSAIAAAFISLYTISINNGDDSAEEMISLPKNFCCAPWWYCLWQQAKLQKIKTWLPFLILGLTCFAPAVHWIFVAPQIMRIILAPGLGVMAFFYILGLFFYFSHWPERLAPGRFDHFGASHQLWHLCILLAALAWLLNTDLALALIRQQYESTQPPHLYTAIFDLPLPHSFDQFVSTFSKDKSAAHFFALGALCGNNKRRMNFFFSQEVSSSNITSQVNK</sequence>
<protein>
    <submittedName>
        <fullName evidence="7">Uncharacterized protein</fullName>
    </submittedName>
</protein>
<evidence type="ECO:0000256" key="4">
    <source>
        <dbReference type="ARBA" id="ARBA00023136"/>
    </source>
</evidence>
<dbReference type="GO" id="GO:0038023">
    <property type="term" value="F:signaling receptor activity"/>
    <property type="evidence" value="ECO:0007669"/>
    <property type="project" value="TreeGrafter"/>
</dbReference>
<evidence type="ECO:0000256" key="3">
    <source>
        <dbReference type="ARBA" id="ARBA00022989"/>
    </source>
</evidence>
<dbReference type="PANTHER" id="PTHR20855">
    <property type="entry name" value="ADIPOR/PROGESTIN RECEPTOR-RELATED"/>
    <property type="match status" value="1"/>
</dbReference>
<gene>
    <name evidence="7" type="ORF">ALAG00032_LOCUS5700</name>
</gene>
<accession>A0A7S3NJT5</accession>
<evidence type="ECO:0000256" key="1">
    <source>
        <dbReference type="ARBA" id="ARBA00004141"/>
    </source>
</evidence>
<evidence type="ECO:0000256" key="6">
    <source>
        <dbReference type="SAM" id="Phobius"/>
    </source>
</evidence>
<dbReference type="EMBL" id="HBIJ01008096">
    <property type="protein sequence ID" value="CAE0364958.1"/>
    <property type="molecule type" value="Transcribed_RNA"/>
</dbReference>
<keyword evidence="5" id="KW-0862">Zinc</keyword>
<keyword evidence="4 6" id="KW-0472">Membrane</keyword>
<evidence type="ECO:0000256" key="5">
    <source>
        <dbReference type="PIRSR" id="PIRSR604254-1"/>
    </source>
</evidence>
<feature type="transmembrane region" description="Helical" evidence="6">
    <location>
        <begin position="150"/>
        <end position="169"/>
    </location>
</feature>
<keyword evidence="2 6" id="KW-0812">Transmembrane</keyword>
<dbReference type="AlphaFoldDB" id="A0A7S3NJT5"/>
<dbReference type="GO" id="GO:0046872">
    <property type="term" value="F:metal ion binding"/>
    <property type="evidence" value="ECO:0007669"/>
    <property type="project" value="UniProtKB-KW"/>
</dbReference>
<dbReference type="GO" id="GO:0016020">
    <property type="term" value="C:membrane"/>
    <property type="evidence" value="ECO:0007669"/>
    <property type="project" value="UniProtKB-SubCell"/>
</dbReference>
<feature type="transmembrane region" description="Helical" evidence="6">
    <location>
        <begin position="72"/>
        <end position="95"/>
    </location>
</feature>
<dbReference type="Pfam" id="PF03006">
    <property type="entry name" value="HlyIII"/>
    <property type="match status" value="1"/>
</dbReference>
<feature type="transmembrane region" description="Helical" evidence="6">
    <location>
        <begin position="239"/>
        <end position="259"/>
    </location>
</feature>
<feature type="transmembrane region" description="Helical" evidence="6">
    <location>
        <begin position="308"/>
        <end position="331"/>
    </location>
</feature>
<feature type="binding site" evidence="5">
    <location>
        <position position="306"/>
    </location>
    <ligand>
        <name>Zn(2+)</name>
        <dbReference type="ChEBI" id="CHEBI:29105"/>
    </ligand>
</feature>
<comment type="subcellular location">
    <subcellularLocation>
        <location evidence="1">Membrane</location>
        <topology evidence="1">Multi-pass membrane protein</topology>
    </subcellularLocation>
</comment>
<reference evidence="7" key="1">
    <citation type="submission" date="2021-01" db="EMBL/GenBank/DDBJ databases">
        <authorList>
            <person name="Corre E."/>
            <person name="Pelletier E."/>
            <person name="Niang G."/>
            <person name="Scheremetjew M."/>
            <person name="Finn R."/>
            <person name="Kale V."/>
            <person name="Holt S."/>
            <person name="Cochrane G."/>
            <person name="Meng A."/>
            <person name="Brown T."/>
            <person name="Cohen L."/>
        </authorList>
    </citation>
    <scope>NUCLEOTIDE SEQUENCE</scope>
    <source>
        <strain evidence="7">CCMP1510</strain>
    </source>
</reference>
<dbReference type="InterPro" id="IPR004254">
    <property type="entry name" value="AdipoR/HlyIII-related"/>
</dbReference>
<feature type="binding site" evidence="5">
    <location>
        <position position="310"/>
    </location>
    <ligand>
        <name>Zn(2+)</name>
        <dbReference type="ChEBI" id="CHEBI:29105"/>
    </ligand>
</feature>
<dbReference type="PANTHER" id="PTHR20855:SF136">
    <property type="match status" value="1"/>
</dbReference>
<evidence type="ECO:0000256" key="2">
    <source>
        <dbReference type="ARBA" id="ARBA00022692"/>
    </source>
</evidence>
<feature type="transmembrane region" description="Helical" evidence="6">
    <location>
        <begin position="107"/>
        <end position="130"/>
    </location>
</feature>